<evidence type="ECO:0000313" key="3">
    <source>
        <dbReference type="EMBL" id="KAJ6442278.1"/>
    </source>
</evidence>
<dbReference type="Gene3D" id="2.30.40.10">
    <property type="entry name" value="Urease, subunit C, domain 1"/>
    <property type="match status" value="1"/>
</dbReference>
<dbReference type="Proteomes" id="UP001163105">
    <property type="component" value="Unassembled WGS sequence"/>
</dbReference>
<protein>
    <submittedName>
        <fullName evidence="3">Amidohydrolase protein</fullName>
    </submittedName>
</protein>
<dbReference type="InterPro" id="IPR032466">
    <property type="entry name" value="Metal_Hydrolase"/>
</dbReference>
<keyword evidence="4" id="KW-1185">Reference proteome</keyword>
<feature type="chain" id="PRO_5044258429" evidence="1">
    <location>
        <begin position="20"/>
        <end position="947"/>
    </location>
</feature>
<name>A0AB34FTX0_9HYPO</name>
<dbReference type="Pfam" id="PF01979">
    <property type="entry name" value="Amidohydro_1"/>
    <property type="match status" value="1"/>
</dbReference>
<evidence type="ECO:0000313" key="4">
    <source>
        <dbReference type="Proteomes" id="UP001163105"/>
    </source>
</evidence>
<sequence>MHLDGLFAMVALAARAVMSAMDPGDNPHAVYHSSMSQNKPHGDDYKSRVTGTLNGTTLIVPIPLSLATELVPWDYKILNGTWQALLPDFDPDMYPLMLTAVFDHDVGSKRFAFNTPSFHRAAFEFPFIDRLHDDYTSFRWTKHMMITSGHVAARGASVYGIRVIPSTFDPPYDAYSCQGGRKTSFSAQSVDNTSSLAIETWPAAGDNAIPYPIDFIRNITNQPTFGGNRNCDNYIQLFNTSLTTDPAFEPVPVVARVKANLAPMSAKEDRKPTTYDKVYGWRLSTAFVEPVFPGSSLLRDVQLRDDTSAALRTVLRLSSVPIILVMVGDGAMAPKQFKIDRKNFGGHYDVRSTTDEQLYFVDMWSFGSGKPDLTLHDGPDNKAPIVAVCHMPALSNSFKIGLGDPVRLDAMVWEDLAKERLTQAGWRWATELLDKGTRTDLVWKRTKSAAVEGMTVPSMSSRNFKLQEAQKTDVLAVFTSERTYRTCGVLQVNVEGGREFELMVLATCLTLYEEARREAQRSWSAGSKIQTPKYDRYLPVIDHGRAMPSHSLHHNSTLDGPTPNMTITSIVDVDVFDGAGIRRIVNQCFEGSPGNVIEPRTMADVTIDGTGCTLMPGLIDSKVDANASPAALPSFAANGVTTIIDLSSTSAENRAMRRESRNPKLPSYLGTGCVIGSEAAASGGAFPFRTVRGVRTPVDAKRLVEELVADPIRADYIKAIADQPGLDQETLAAVVTAAHRSGKLAIAHASQCQAYDAALLAGFDVVTAVPIDGQLDAVTVQGLADKGVAVVPTLCFLNQALQDGASSERAYDHAVVAVRQLYQAGVRICAGTVANHQRGISIPFGTSLHDELELLSRAGLSNLDVLRAATCVPAKVFRLHDRGVVEPGMRADLVLVQGNPLSDLTATRRIRQAWIEGVKVDVEAMLETERKGEAHVQRDDRGANFGA</sequence>
<dbReference type="Gene3D" id="1.20.58.520">
    <property type="entry name" value="Amidohydrolase"/>
    <property type="match status" value="1"/>
</dbReference>
<feature type="domain" description="Amidohydrolase-related" evidence="2">
    <location>
        <begin position="625"/>
        <end position="917"/>
    </location>
</feature>
<dbReference type="InterPro" id="IPR011059">
    <property type="entry name" value="Metal-dep_hydrolase_composite"/>
</dbReference>
<gene>
    <name evidence="3" type="ORF">O9K51_05833</name>
</gene>
<evidence type="ECO:0000259" key="2">
    <source>
        <dbReference type="Pfam" id="PF01979"/>
    </source>
</evidence>
<dbReference type="GO" id="GO:0016810">
    <property type="term" value="F:hydrolase activity, acting on carbon-nitrogen (but not peptide) bonds"/>
    <property type="evidence" value="ECO:0007669"/>
    <property type="project" value="InterPro"/>
</dbReference>
<keyword evidence="1" id="KW-0732">Signal</keyword>
<dbReference type="InterPro" id="IPR006680">
    <property type="entry name" value="Amidohydro-rel"/>
</dbReference>
<dbReference type="SUPFAM" id="SSF51338">
    <property type="entry name" value="Composite domain of metallo-dependent hydrolases"/>
    <property type="match status" value="1"/>
</dbReference>
<dbReference type="PANTHER" id="PTHR43135">
    <property type="entry name" value="ALPHA-D-RIBOSE 1-METHYLPHOSPHONATE 5-TRIPHOSPHATE DIPHOSPHATASE"/>
    <property type="match status" value="1"/>
</dbReference>
<dbReference type="InterPro" id="IPR051781">
    <property type="entry name" value="Metallo-dep_Hydrolase"/>
</dbReference>
<accession>A0AB34FTX0</accession>
<organism evidence="3 4">
    <name type="scientific">Purpureocillium lavendulum</name>
    <dbReference type="NCBI Taxonomy" id="1247861"/>
    <lineage>
        <taxon>Eukaryota</taxon>
        <taxon>Fungi</taxon>
        <taxon>Dikarya</taxon>
        <taxon>Ascomycota</taxon>
        <taxon>Pezizomycotina</taxon>
        <taxon>Sordariomycetes</taxon>
        <taxon>Hypocreomycetidae</taxon>
        <taxon>Hypocreales</taxon>
        <taxon>Ophiocordycipitaceae</taxon>
        <taxon>Purpureocillium</taxon>
    </lineage>
</organism>
<dbReference type="SUPFAM" id="SSF51556">
    <property type="entry name" value="Metallo-dependent hydrolases"/>
    <property type="match status" value="1"/>
</dbReference>
<proteinExistence type="predicted"/>
<dbReference type="Gene3D" id="3.40.50.10910">
    <property type="entry name" value="Amidohydrolase"/>
    <property type="match status" value="1"/>
</dbReference>
<dbReference type="AlphaFoldDB" id="A0AB34FTX0"/>
<dbReference type="EMBL" id="JAQHRD010000004">
    <property type="protein sequence ID" value="KAJ6442278.1"/>
    <property type="molecule type" value="Genomic_DNA"/>
</dbReference>
<feature type="signal peptide" evidence="1">
    <location>
        <begin position="1"/>
        <end position="19"/>
    </location>
</feature>
<evidence type="ECO:0000256" key="1">
    <source>
        <dbReference type="SAM" id="SignalP"/>
    </source>
</evidence>
<dbReference type="PANTHER" id="PTHR43135:SF3">
    <property type="entry name" value="ALPHA-D-RIBOSE 1-METHYLPHOSPHONATE 5-TRIPHOSPHATE DIPHOSPHATASE"/>
    <property type="match status" value="1"/>
</dbReference>
<comment type="caution">
    <text evidence="3">The sequence shown here is derived from an EMBL/GenBank/DDBJ whole genome shotgun (WGS) entry which is preliminary data.</text>
</comment>
<reference evidence="3" key="1">
    <citation type="submission" date="2023-01" db="EMBL/GenBank/DDBJ databases">
        <title>The growth and conidiation of Purpureocillium lavendulum are regulated by nitrogen source and histone H3K14 acetylation.</title>
        <authorList>
            <person name="Tang P."/>
            <person name="Han J."/>
            <person name="Zhang C."/>
            <person name="Tang P."/>
            <person name="Qi F."/>
            <person name="Zhang K."/>
            <person name="Liang L."/>
        </authorList>
    </citation>
    <scope>NUCLEOTIDE SEQUENCE</scope>
    <source>
        <strain evidence="3">YMF1.00683</strain>
    </source>
</reference>
<dbReference type="Gene3D" id="3.30.110.90">
    <property type="entry name" value="Amidohydrolase"/>
    <property type="match status" value="1"/>
</dbReference>